<evidence type="ECO:0000313" key="2">
    <source>
        <dbReference type="WBParaSite" id="nRc.2.0.1.t45237-RA"/>
    </source>
</evidence>
<dbReference type="AlphaFoldDB" id="A0A915L407"/>
<organism evidence="1 2">
    <name type="scientific">Romanomermis culicivorax</name>
    <name type="common">Nematode worm</name>
    <dbReference type="NCBI Taxonomy" id="13658"/>
    <lineage>
        <taxon>Eukaryota</taxon>
        <taxon>Metazoa</taxon>
        <taxon>Ecdysozoa</taxon>
        <taxon>Nematoda</taxon>
        <taxon>Enoplea</taxon>
        <taxon>Dorylaimia</taxon>
        <taxon>Mermithida</taxon>
        <taxon>Mermithoidea</taxon>
        <taxon>Mermithidae</taxon>
        <taxon>Romanomermis</taxon>
    </lineage>
</organism>
<sequence length="113" mass="13267">NFTTFKNFSEFYEFGKFRLFSCISHIEVILQRSAQVQIGSGEVDQFGTSYCSPDSVGMRARYKALFTDQFTSFWRLNCIILQQDLQLSTISSNFSLSLMQNQQYQTCWEYLME</sequence>
<name>A0A915L407_ROMCU</name>
<accession>A0A915L407</accession>
<keyword evidence="1" id="KW-1185">Reference proteome</keyword>
<protein>
    <submittedName>
        <fullName evidence="2">Uncharacterized protein</fullName>
    </submittedName>
</protein>
<evidence type="ECO:0000313" key="1">
    <source>
        <dbReference type="Proteomes" id="UP000887565"/>
    </source>
</evidence>
<reference evidence="2" key="1">
    <citation type="submission" date="2022-11" db="UniProtKB">
        <authorList>
            <consortium name="WormBaseParasite"/>
        </authorList>
    </citation>
    <scope>IDENTIFICATION</scope>
</reference>
<proteinExistence type="predicted"/>
<dbReference type="Proteomes" id="UP000887565">
    <property type="component" value="Unplaced"/>
</dbReference>
<dbReference type="WBParaSite" id="nRc.2.0.1.t45237-RA">
    <property type="protein sequence ID" value="nRc.2.0.1.t45237-RA"/>
    <property type="gene ID" value="nRc.2.0.1.g45237"/>
</dbReference>